<dbReference type="EMBL" id="NPEU01000093">
    <property type="protein sequence ID" value="RAI39036.1"/>
    <property type="molecule type" value="Genomic_DNA"/>
</dbReference>
<feature type="region of interest" description="Disordered" evidence="1">
    <location>
        <begin position="1"/>
        <end position="20"/>
    </location>
</feature>
<gene>
    <name evidence="3" type="ORF">CH338_10720</name>
</gene>
<feature type="transmembrane region" description="Helical" evidence="2">
    <location>
        <begin position="47"/>
        <end position="67"/>
    </location>
</feature>
<protein>
    <submittedName>
        <fullName evidence="3">Uncharacterized protein</fullName>
    </submittedName>
</protein>
<feature type="compositionally biased region" description="Basic and acidic residues" evidence="1">
    <location>
        <begin position="10"/>
        <end position="20"/>
    </location>
</feature>
<keyword evidence="2" id="KW-0812">Transmembrane</keyword>
<accession>A0A327KLU9</accession>
<evidence type="ECO:0000313" key="3">
    <source>
        <dbReference type="EMBL" id="RAI39036.1"/>
    </source>
</evidence>
<comment type="caution">
    <text evidence="3">The sequence shown here is derived from an EMBL/GenBank/DDBJ whole genome shotgun (WGS) entry which is preliminary data.</text>
</comment>
<evidence type="ECO:0000256" key="1">
    <source>
        <dbReference type="SAM" id="MobiDB-lite"/>
    </source>
</evidence>
<reference evidence="3 4" key="1">
    <citation type="submission" date="2017-07" db="EMBL/GenBank/DDBJ databases">
        <title>Draft Genome Sequences of Select Purple Nonsulfur Bacteria.</title>
        <authorList>
            <person name="Lasarre B."/>
            <person name="Mckinlay J.B."/>
        </authorList>
    </citation>
    <scope>NUCLEOTIDE SEQUENCE [LARGE SCALE GENOMIC DNA]</scope>
    <source>
        <strain evidence="3 4">DSM 11907</strain>
    </source>
</reference>
<name>A0A327KLU9_9BRAD</name>
<dbReference type="AlphaFoldDB" id="A0A327KLU9"/>
<dbReference type="Proteomes" id="UP000248863">
    <property type="component" value="Unassembled WGS sequence"/>
</dbReference>
<sequence length="83" mass="9605">MRRCSPPRPARRDAPANDRETVVTLHKPRFPLRWRHRLMRMMKPRTLQGLSIQLVLATGLLIAALSWSGYLERLYALLAGWLG</sequence>
<organism evidence="3 4">
    <name type="scientific">Rhodoplanes elegans</name>
    <dbReference type="NCBI Taxonomy" id="29408"/>
    <lineage>
        <taxon>Bacteria</taxon>
        <taxon>Pseudomonadati</taxon>
        <taxon>Pseudomonadota</taxon>
        <taxon>Alphaproteobacteria</taxon>
        <taxon>Hyphomicrobiales</taxon>
        <taxon>Nitrobacteraceae</taxon>
        <taxon>Rhodoplanes</taxon>
    </lineage>
</organism>
<evidence type="ECO:0000256" key="2">
    <source>
        <dbReference type="SAM" id="Phobius"/>
    </source>
</evidence>
<evidence type="ECO:0000313" key="4">
    <source>
        <dbReference type="Proteomes" id="UP000248863"/>
    </source>
</evidence>
<keyword evidence="4" id="KW-1185">Reference proteome</keyword>
<proteinExistence type="predicted"/>
<keyword evidence="2" id="KW-1133">Transmembrane helix</keyword>
<keyword evidence="2" id="KW-0472">Membrane</keyword>